<dbReference type="PATRIC" id="fig|1122180.6.peg.1949"/>
<evidence type="ECO:0000313" key="6">
    <source>
        <dbReference type="Proteomes" id="UP000025047"/>
    </source>
</evidence>
<dbReference type="SMART" id="SM00421">
    <property type="entry name" value="HTH_LUXR"/>
    <property type="match status" value="1"/>
</dbReference>
<accession>A0A017HBY8</accession>
<evidence type="ECO:0000256" key="1">
    <source>
        <dbReference type="ARBA" id="ARBA00023015"/>
    </source>
</evidence>
<dbReference type="GO" id="GO:0006355">
    <property type="term" value="P:regulation of DNA-templated transcription"/>
    <property type="evidence" value="ECO:0007669"/>
    <property type="project" value="InterPro"/>
</dbReference>
<dbReference type="PROSITE" id="PS50043">
    <property type="entry name" value="HTH_LUXR_2"/>
    <property type="match status" value="1"/>
</dbReference>
<keyword evidence="6" id="KW-1185">Reference proteome</keyword>
<evidence type="ECO:0000256" key="3">
    <source>
        <dbReference type="ARBA" id="ARBA00023163"/>
    </source>
</evidence>
<dbReference type="SUPFAM" id="SSF46894">
    <property type="entry name" value="C-terminal effector domain of the bipartite response regulators"/>
    <property type="match status" value="1"/>
</dbReference>
<dbReference type="AlphaFoldDB" id="A0A017HBY8"/>
<dbReference type="InterPro" id="IPR005143">
    <property type="entry name" value="TF_LuxR_autoind-bd_dom"/>
</dbReference>
<dbReference type="GO" id="GO:0003677">
    <property type="term" value="F:DNA binding"/>
    <property type="evidence" value="ECO:0007669"/>
    <property type="project" value="UniProtKB-KW"/>
</dbReference>
<dbReference type="InterPro" id="IPR016032">
    <property type="entry name" value="Sig_transdc_resp-reg_C-effctor"/>
</dbReference>
<protein>
    <submittedName>
        <fullName evidence="5">Autoinducer-binding transcriptional regulator, LuxR family</fullName>
    </submittedName>
</protein>
<dbReference type="Gene3D" id="1.10.10.10">
    <property type="entry name" value="Winged helix-like DNA-binding domain superfamily/Winged helix DNA-binding domain"/>
    <property type="match status" value="1"/>
</dbReference>
<organism evidence="5 6">
    <name type="scientific">Limimaricola hongkongensis DSM 17492</name>
    <dbReference type="NCBI Taxonomy" id="1122180"/>
    <lineage>
        <taxon>Bacteria</taxon>
        <taxon>Pseudomonadati</taxon>
        <taxon>Pseudomonadota</taxon>
        <taxon>Alphaproteobacteria</taxon>
        <taxon>Rhodobacterales</taxon>
        <taxon>Paracoccaceae</taxon>
        <taxon>Limimaricola</taxon>
    </lineage>
</organism>
<comment type="caution">
    <text evidence="5">The sequence shown here is derived from an EMBL/GenBank/DDBJ whole genome shotgun (WGS) entry which is preliminary data.</text>
</comment>
<dbReference type="CDD" id="cd06170">
    <property type="entry name" value="LuxR_C_like"/>
    <property type="match status" value="1"/>
</dbReference>
<dbReference type="Pfam" id="PF03472">
    <property type="entry name" value="Autoind_bind"/>
    <property type="match status" value="1"/>
</dbReference>
<dbReference type="PRINTS" id="PR00038">
    <property type="entry name" value="HTHLUXR"/>
</dbReference>
<gene>
    <name evidence="5" type="ORF">Lokhon_01962</name>
</gene>
<evidence type="ECO:0000256" key="2">
    <source>
        <dbReference type="ARBA" id="ARBA00023125"/>
    </source>
</evidence>
<dbReference type="Proteomes" id="UP000025047">
    <property type="component" value="Unassembled WGS sequence"/>
</dbReference>
<dbReference type="RefSeq" id="WP_017928553.1">
    <property type="nucleotide sequence ID" value="NZ_KB822998.1"/>
</dbReference>
<dbReference type="EMBL" id="APGJ01000006">
    <property type="protein sequence ID" value="EYD71891.1"/>
    <property type="molecule type" value="Genomic_DNA"/>
</dbReference>
<keyword evidence="1" id="KW-0805">Transcription regulation</keyword>
<name>A0A017HBY8_9RHOB</name>
<dbReference type="Gene3D" id="3.30.450.80">
    <property type="entry name" value="Transcription factor LuxR-like, autoinducer-binding domain"/>
    <property type="match status" value="1"/>
</dbReference>
<dbReference type="PANTHER" id="PTHR44688">
    <property type="entry name" value="DNA-BINDING TRANSCRIPTIONAL ACTIVATOR DEVR_DOSR"/>
    <property type="match status" value="1"/>
</dbReference>
<dbReference type="Pfam" id="PF00196">
    <property type="entry name" value="GerE"/>
    <property type="match status" value="1"/>
</dbReference>
<dbReference type="PANTHER" id="PTHR44688:SF16">
    <property type="entry name" value="DNA-BINDING TRANSCRIPTIONAL ACTIVATOR DEVR_DOSR"/>
    <property type="match status" value="1"/>
</dbReference>
<sequence>MLWKLMCGQMAAYGFDRLLYGITRMSECGPFDPDGWMVTGTHDATYLQRLFEDGLLRGARVTDWLLAHSGTFLWSRYDDLPPGDPVVEFRLRELRRAHDIHAGAVVSFPPTSPCTRGVISLTARADLDQRLVDDLWHEMGHEIEAQLQYFHLRYLSLPFGPYRLTKRQRQVLELVARGHTTQDMAERLGLTPATIDKHLRLARETLDVRTTAQAVLKASLYNQI</sequence>
<dbReference type="InterPro" id="IPR036388">
    <property type="entry name" value="WH-like_DNA-bd_sf"/>
</dbReference>
<evidence type="ECO:0000313" key="5">
    <source>
        <dbReference type="EMBL" id="EYD71891.1"/>
    </source>
</evidence>
<keyword evidence="3" id="KW-0804">Transcription</keyword>
<dbReference type="eggNOG" id="COG2197">
    <property type="taxonomic scope" value="Bacteria"/>
</dbReference>
<dbReference type="InterPro" id="IPR000792">
    <property type="entry name" value="Tscrpt_reg_LuxR_C"/>
</dbReference>
<feature type="domain" description="HTH luxR-type" evidence="4">
    <location>
        <begin position="157"/>
        <end position="222"/>
    </location>
</feature>
<dbReference type="SUPFAM" id="SSF75516">
    <property type="entry name" value="Pheromone-binding domain of LuxR-like quorum-sensing transcription factors"/>
    <property type="match status" value="1"/>
</dbReference>
<proteinExistence type="predicted"/>
<keyword evidence="2" id="KW-0238">DNA-binding</keyword>
<reference evidence="5 6" key="1">
    <citation type="submission" date="2013-03" db="EMBL/GenBank/DDBJ databases">
        <authorList>
            <person name="Fiebig A."/>
            <person name="Goeker M."/>
            <person name="Klenk H.-P.P."/>
        </authorList>
    </citation>
    <scope>NUCLEOTIDE SEQUENCE [LARGE SCALE GENOMIC DNA]</scope>
    <source>
        <strain evidence="5 6">DSM 17492</strain>
    </source>
</reference>
<dbReference type="STRING" id="1122180.Lokhon_01962"/>
<evidence type="ECO:0000259" key="4">
    <source>
        <dbReference type="PROSITE" id="PS50043"/>
    </source>
</evidence>
<dbReference type="InterPro" id="IPR036693">
    <property type="entry name" value="TF_LuxR_autoind-bd_dom_sf"/>
</dbReference>
<dbReference type="HOGENOM" id="CLU_092784_0_0_5"/>